<evidence type="ECO:0000256" key="1">
    <source>
        <dbReference type="SAM" id="MobiDB-lite"/>
    </source>
</evidence>
<name>A0A1H9NPK6_9ACTN</name>
<proteinExistence type="predicted"/>
<evidence type="ECO:0000313" key="3">
    <source>
        <dbReference type="Proteomes" id="UP000182841"/>
    </source>
</evidence>
<dbReference type="EMBL" id="FOGO01000001">
    <property type="protein sequence ID" value="SER37858.1"/>
    <property type="molecule type" value="Genomic_DNA"/>
</dbReference>
<keyword evidence="3" id="KW-1185">Reference proteome</keyword>
<sequence length="147" mass="15801">MSLEEQWGHTSESARMRLDGAPGHQEGSGRADLAVTPADKRAAAQYIETNLGPAVVREGGQAVTASTDVFGSSNTTPGVLRGWDTRKGLDFCLERWDEAAKKAATRLRSEMHALNATKTVFQNQEIDRVRGFGSVASPDGGSRLDDL</sequence>
<evidence type="ECO:0008006" key="4">
    <source>
        <dbReference type="Google" id="ProtNLM"/>
    </source>
</evidence>
<evidence type="ECO:0000313" key="2">
    <source>
        <dbReference type="EMBL" id="SER37858.1"/>
    </source>
</evidence>
<dbReference type="AlphaFoldDB" id="A0A1H9NPK6"/>
<gene>
    <name evidence="2" type="ORF">SAMN05421870_101560</name>
</gene>
<reference evidence="3" key="1">
    <citation type="submission" date="2016-10" db="EMBL/GenBank/DDBJ databases">
        <authorList>
            <person name="Varghese N."/>
            <person name="Submissions S."/>
        </authorList>
    </citation>
    <scope>NUCLEOTIDE SEQUENCE [LARGE SCALE GENOMIC DNA]</scope>
    <source>
        <strain evidence="3">CGMCC 4.6825</strain>
    </source>
</reference>
<organism evidence="2 3">
    <name type="scientific">Streptomyces qinglanensis</name>
    <dbReference type="NCBI Taxonomy" id="943816"/>
    <lineage>
        <taxon>Bacteria</taxon>
        <taxon>Bacillati</taxon>
        <taxon>Actinomycetota</taxon>
        <taxon>Actinomycetes</taxon>
        <taxon>Kitasatosporales</taxon>
        <taxon>Streptomycetaceae</taxon>
        <taxon>Streptomyces</taxon>
    </lineage>
</organism>
<protein>
    <recommendedName>
        <fullName evidence="4">Excreted virulence factor EspC, type VII ESX diderm</fullName>
    </recommendedName>
</protein>
<feature type="region of interest" description="Disordered" evidence="1">
    <location>
        <begin position="1"/>
        <end position="32"/>
    </location>
</feature>
<accession>A0A1H9NPK6</accession>
<dbReference type="Proteomes" id="UP000182841">
    <property type="component" value="Unassembled WGS sequence"/>
</dbReference>